<proteinExistence type="predicted"/>
<feature type="compositionally biased region" description="Low complexity" evidence="1">
    <location>
        <begin position="45"/>
        <end position="61"/>
    </location>
</feature>
<evidence type="ECO:0000256" key="2">
    <source>
        <dbReference type="SAM" id="Phobius"/>
    </source>
</evidence>
<feature type="region of interest" description="Disordered" evidence="1">
    <location>
        <begin position="44"/>
        <end position="65"/>
    </location>
</feature>
<comment type="caution">
    <text evidence="3">The sequence shown here is derived from an EMBL/GenBank/DDBJ whole genome shotgun (WGS) entry which is preliminary data.</text>
</comment>
<dbReference type="Proteomes" id="UP000601223">
    <property type="component" value="Unassembled WGS sequence"/>
</dbReference>
<protein>
    <submittedName>
        <fullName evidence="3">Uncharacterized protein</fullName>
    </submittedName>
</protein>
<evidence type="ECO:0000256" key="1">
    <source>
        <dbReference type="SAM" id="MobiDB-lite"/>
    </source>
</evidence>
<evidence type="ECO:0000313" key="3">
    <source>
        <dbReference type="EMBL" id="GIF85365.1"/>
    </source>
</evidence>
<evidence type="ECO:0000313" key="4">
    <source>
        <dbReference type="Proteomes" id="UP000601223"/>
    </source>
</evidence>
<accession>A0A8J3JUG2</accession>
<keyword evidence="2" id="KW-0472">Membrane</keyword>
<dbReference type="EMBL" id="BONF01000046">
    <property type="protein sequence ID" value="GIF85365.1"/>
    <property type="molecule type" value="Genomic_DNA"/>
</dbReference>
<dbReference type="AlphaFoldDB" id="A0A8J3JUG2"/>
<keyword evidence="2" id="KW-0812">Transmembrane</keyword>
<feature type="transmembrane region" description="Helical" evidence="2">
    <location>
        <begin position="12"/>
        <end position="37"/>
    </location>
</feature>
<sequence length="207" mass="22029">MQPEQRRDWTVPVVVGVVALVVVLVLCVAGGAAAYLLARDRGTEPAPVAASPSPSPVAVAPSPSPASPASCLVGRWKETSYTGNAEIYGATVQLTGSGALFDFRPDGTLVAVHKTSRRGTNSGDRYEVIHNGTITINYEADDEMIHYSNARATGTTTWKVNGSKRGSQKLTSTLDPERYTCKGDELRLYGEGFAVEAQRILPPGRPV</sequence>
<keyword evidence="4" id="KW-1185">Reference proteome</keyword>
<organism evidence="3 4">
    <name type="scientific">Catellatospora bangladeshensis</name>
    <dbReference type="NCBI Taxonomy" id="310355"/>
    <lineage>
        <taxon>Bacteria</taxon>
        <taxon>Bacillati</taxon>
        <taxon>Actinomycetota</taxon>
        <taxon>Actinomycetes</taxon>
        <taxon>Micromonosporales</taxon>
        <taxon>Micromonosporaceae</taxon>
        <taxon>Catellatospora</taxon>
    </lineage>
</organism>
<keyword evidence="2" id="KW-1133">Transmembrane helix</keyword>
<name>A0A8J3JUG2_9ACTN</name>
<reference evidence="3 4" key="1">
    <citation type="submission" date="2021-01" db="EMBL/GenBank/DDBJ databases">
        <title>Whole genome shotgun sequence of Catellatospora bangladeshensis NBRC 107357.</title>
        <authorList>
            <person name="Komaki H."/>
            <person name="Tamura T."/>
        </authorList>
    </citation>
    <scope>NUCLEOTIDE SEQUENCE [LARGE SCALE GENOMIC DNA]</scope>
    <source>
        <strain evidence="3 4">NBRC 107357</strain>
    </source>
</reference>
<gene>
    <name evidence="3" type="ORF">Cba03nite_67140</name>
</gene>
<dbReference type="RefSeq" id="WP_203755153.1">
    <property type="nucleotide sequence ID" value="NZ_BONF01000046.1"/>
</dbReference>